<evidence type="ECO:0000313" key="2">
    <source>
        <dbReference type="EMBL" id="VFK38800.1"/>
    </source>
</evidence>
<name>A0A450YB72_9GAMM</name>
<organism evidence="2">
    <name type="scientific">Candidatus Kentrum sp. SD</name>
    <dbReference type="NCBI Taxonomy" id="2126332"/>
    <lineage>
        <taxon>Bacteria</taxon>
        <taxon>Pseudomonadati</taxon>
        <taxon>Pseudomonadota</taxon>
        <taxon>Gammaproteobacteria</taxon>
        <taxon>Candidatus Kentrum</taxon>
    </lineage>
</organism>
<gene>
    <name evidence="3" type="ORF">BECKSD772E_GA0070983_10272</name>
    <name evidence="2" type="ORF">BECKSD772F_GA0070984_10282</name>
</gene>
<proteinExistence type="predicted"/>
<dbReference type="SUPFAM" id="SSF52540">
    <property type="entry name" value="P-loop containing nucleoside triphosphate hydrolases"/>
    <property type="match status" value="1"/>
</dbReference>
<dbReference type="EMBL" id="CAADFU010000027">
    <property type="protein sequence ID" value="VFK43544.1"/>
    <property type="molecule type" value="Genomic_DNA"/>
</dbReference>
<dbReference type="EMBL" id="CAADFR010000028">
    <property type="protein sequence ID" value="VFK38800.1"/>
    <property type="molecule type" value="Genomic_DNA"/>
</dbReference>
<feature type="compositionally biased region" description="Polar residues" evidence="1">
    <location>
        <begin position="298"/>
        <end position="315"/>
    </location>
</feature>
<evidence type="ECO:0000256" key="1">
    <source>
        <dbReference type="SAM" id="MobiDB-lite"/>
    </source>
</evidence>
<feature type="compositionally biased region" description="Pro residues" evidence="1">
    <location>
        <begin position="317"/>
        <end position="327"/>
    </location>
</feature>
<evidence type="ECO:0000313" key="3">
    <source>
        <dbReference type="EMBL" id="VFK43544.1"/>
    </source>
</evidence>
<sequence length="327" mass="35210">MNPSSMPTPPTEALGKIPTLVILDNLEAVSKEALRELLDAAAHWSRSGGSRVLLTSRIPDFEHPDYGVQGTREHRRIELRGLDSGGALDWFAALFKLPPEPHIPTPGREELMDLFHRVGFHPLSIAVLTQQLKTRLAPELGERLRKILRQGAVSTIADQGADQGASPGLIASLELSLELSLECFSEAERHAARRLGVFQGGALESELLAITGLGGNEGERKQLETRLAALEGDDPCALLRAMGREIPDGAEPSAEQLAELPGKPEHNAPTGQLVASLGTEVKFSSSWKPSEKAILRSSGFSRKTGNGSYRATARTSPFPPPTTFGRS</sequence>
<dbReference type="InterPro" id="IPR027417">
    <property type="entry name" value="P-loop_NTPase"/>
</dbReference>
<accession>A0A450YB72</accession>
<feature type="region of interest" description="Disordered" evidence="1">
    <location>
        <begin position="249"/>
        <end position="273"/>
    </location>
</feature>
<feature type="region of interest" description="Disordered" evidence="1">
    <location>
        <begin position="296"/>
        <end position="327"/>
    </location>
</feature>
<dbReference type="AlphaFoldDB" id="A0A450YB72"/>
<protein>
    <submittedName>
        <fullName evidence="2">Uncharacterized protein</fullName>
    </submittedName>
</protein>
<reference evidence="2" key="1">
    <citation type="submission" date="2019-02" db="EMBL/GenBank/DDBJ databases">
        <authorList>
            <person name="Gruber-Vodicka R. H."/>
            <person name="Seah K. B. B."/>
        </authorList>
    </citation>
    <scope>NUCLEOTIDE SEQUENCE</scope>
    <source>
        <strain evidence="3">BECK_S1320</strain>
        <strain evidence="2">BECK_S1321</strain>
    </source>
</reference>